<evidence type="ECO:0000313" key="13">
    <source>
        <dbReference type="Proteomes" id="UP000295621"/>
    </source>
</evidence>
<dbReference type="InterPro" id="IPR011712">
    <property type="entry name" value="Sig_transdc_His_kin_sub3_dim/P"/>
</dbReference>
<dbReference type="AlphaFoldDB" id="A0A4R4S4E2"/>
<name>A0A4R4S4E2_9ACTN</name>
<comment type="caution">
    <text evidence="12">The sequence shown here is derived from an EMBL/GenBank/DDBJ whole genome shotgun (WGS) entry which is preliminary data.</text>
</comment>
<dbReference type="InterPro" id="IPR036890">
    <property type="entry name" value="HATPase_C_sf"/>
</dbReference>
<dbReference type="Gene3D" id="1.20.5.1930">
    <property type="match status" value="1"/>
</dbReference>
<evidence type="ECO:0000256" key="10">
    <source>
        <dbReference type="SAM" id="Phobius"/>
    </source>
</evidence>
<keyword evidence="4" id="KW-0808">Transferase</keyword>
<feature type="domain" description="Signal transduction histidine kinase subgroup 3 dimerisation and phosphoacceptor" evidence="11">
    <location>
        <begin position="177"/>
        <end position="240"/>
    </location>
</feature>
<keyword evidence="3" id="KW-0597">Phosphoprotein</keyword>
<keyword evidence="6" id="KW-0418">Kinase</keyword>
<dbReference type="EMBL" id="SMKL01000001">
    <property type="protein sequence ID" value="TDC56884.1"/>
    <property type="molecule type" value="Genomic_DNA"/>
</dbReference>
<dbReference type="PANTHER" id="PTHR24421:SF10">
    <property type="entry name" value="NITRATE_NITRITE SENSOR PROTEIN NARQ"/>
    <property type="match status" value="1"/>
</dbReference>
<evidence type="ECO:0000256" key="5">
    <source>
        <dbReference type="ARBA" id="ARBA00022741"/>
    </source>
</evidence>
<keyword evidence="8" id="KW-0902">Two-component regulatory system</keyword>
<evidence type="ECO:0000256" key="8">
    <source>
        <dbReference type="ARBA" id="ARBA00023012"/>
    </source>
</evidence>
<evidence type="ECO:0000256" key="3">
    <source>
        <dbReference type="ARBA" id="ARBA00022553"/>
    </source>
</evidence>
<dbReference type="Gene3D" id="3.30.565.10">
    <property type="entry name" value="Histidine kinase-like ATPase, C-terminal domain"/>
    <property type="match status" value="1"/>
</dbReference>
<dbReference type="EC" id="2.7.13.3" evidence="2"/>
<evidence type="ECO:0000256" key="6">
    <source>
        <dbReference type="ARBA" id="ARBA00022777"/>
    </source>
</evidence>
<accession>A0A4R4S4E2</accession>
<dbReference type="GO" id="GO:0016020">
    <property type="term" value="C:membrane"/>
    <property type="evidence" value="ECO:0007669"/>
    <property type="project" value="InterPro"/>
</dbReference>
<dbReference type="PANTHER" id="PTHR24421">
    <property type="entry name" value="NITRATE/NITRITE SENSOR PROTEIN NARX-RELATED"/>
    <property type="match status" value="1"/>
</dbReference>
<dbReference type="InterPro" id="IPR050482">
    <property type="entry name" value="Sensor_HK_TwoCompSys"/>
</dbReference>
<dbReference type="RefSeq" id="WP_131977229.1">
    <property type="nucleotide sequence ID" value="NZ_SMKL01000001.1"/>
</dbReference>
<evidence type="ECO:0000256" key="2">
    <source>
        <dbReference type="ARBA" id="ARBA00012438"/>
    </source>
</evidence>
<feature type="non-terminal residue" evidence="12">
    <location>
        <position position="439"/>
    </location>
</feature>
<keyword evidence="10" id="KW-0472">Membrane</keyword>
<reference evidence="12 13" key="1">
    <citation type="submission" date="2019-02" db="EMBL/GenBank/DDBJ databases">
        <title>Draft genome sequences of novel Actinobacteria.</title>
        <authorList>
            <person name="Sahin N."/>
            <person name="Ay H."/>
            <person name="Saygin H."/>
        </authorList>
    </citation>
    <scope>NUCLEOTIDE SEQUENCE [LARGE SCALE GENOMIC DNA]</scope>
    <source>
        <strain evidence="12 13">KC603</strain>
    </source>
</reference>
<dbReference type="OrthoDB" id="227596at2"/>
<comment type="catalytic activity">
    <reaction evidence="1">
        <text>ATP + protein L-histidine = ADP + protein N-phospho-L-histidine.</text>
        <dbReference type="EC" id="2.7.13.3"/>
    </reaction>
</comment>
<keyword evidence="10" id="KW-0812">Transmembrane</keyword>
<dbReference type="Proteomes" id="UP000295621">
    <property type="component" value="Unassembled WGS sequence"/>
</dbReference>
<keyword evidence="5" id="KW-0547">Nucleotide-binding</keyword>
<evidence type="ECO:0000313" key="12">
    <source>
        <dbReference type="EMBL" id="TDC56884.1"/>
    </source>
</evidence>
<keyword evidence="10" id="KW-1133">Transmembrane helix</keyword>
<evidence type="ECO:0000259" key="11">
    <source>
        <dbReference type="Pfam" id="PF07730"/>
    </source>
</evidence>
<feature type="compositionally biased region" description="Low complexity" evidence="9">
    <location>
        <begin position="383"/>
        <end position="427"/>
    </location>
</feature>
<feature type="transmembrane region" description="Helical" evidence="10">
    <location>
        <begin position="27"/>
        <end position="45"/>
    </location>
</feature>
<gene>
    <name evidence="12" type="ORF">E1212_00005</name>
</gene>
<evidence type="ECO:0000256" key="9">
    <source>
        <dbReference type="SAM" id="MobiDB-lite"/>
    </source>
</evidence>
<proteinExistence type="predicted"/>
<feature type="compositionally biased region" description="Gly residues" evidence="9">
    <location>
        <begin position="428"/>
        <end position="439"/>
    </location>
</feature>
<feature type="transmembrane region" description="Helical" evidence="10">
    <location>
        <begin position="52"/>
        <end position="72"/>
    </location>
</feature>
<protein>
    <recommendedName>
        <fullName evidence="2">histidine kinase</fullName>
        <ecNumber evidence="2">2.7.13.3</ecNumber>
    </recommendedName>
</protein>
<dbReference type="GO" id="GO:0046983">
    <property type="term" value="F:protein dimerization activity"/>
    <property type="evidence" value="ECO:0007669"/>
    <property type="project" value="InterPro"/>
</dbReference>
<dbReference type="GO" id="GO:0000155">
    <property type="term" value="F:phosphorelay sensor kinase activity"/>
    <property type="evidence" value="ECO:0007669"/>
    <property type="project" value="InterPro"/>
</dbReference>
<feature type="region of interest" description="Disordered" evidence="9">
    <location>
        <begin position="362"/>
        <end position="439"/>
    </location>
</feature>
<evidence type="ECO:0000256" key="1">
    <source>
        <dbReference type="ARBA" id="ARBA00000085"/>
    </source>
</evidence>
<keyword evidence="7" id="KW-0067">ATP-binding</keyword>
<organism evidence="12 13">
    <name type="scientific">Jiangella ureilytica</name>
    <dbReference type="NCBI Taxonomy" id="2530374"/>
    <lineage>
        <taxon>Bacteria</taxon>
        <taxon>Bacillati</taxon>
        <taxon>Actinomycetota</taxon>
        <taxon>Actinomycetes</taxon>
        <taxon>Jiangellales</taxon>
        <taxon>Jiangellaceae</taxon>
        <taxon>Jiangella</taxon>
    </lineage>
</organism>
<keyword evidence="13" id="KW-1185">Reference proteome</keyword>
<feature type="transmembrane region" description="Helical" evidence="10">
    <location>
        <begin position="137"/>
        <end position="158"/>
    </location>
</feature>
<dbReference type="GO" id="GO:0005524">
    <property type="term" value="F:ATP binding"/>
    <property type="evidence" value="ECO:0007669"/>
    <property type="project" value="UniProtKB-KW"/>
</dbReference>
<sequence length="439" mass="43146">MPDRSWRLAFAGAVVVAAGVLGATRPWAVPLGCAAVVAVVILLWWPASRAWLPCGAGGAGAVSLAATVAHLAGPWPGSPPWGMVELAVLSVLAGACARWAPVRAAVPAAVLAGLGGATSLLRATDGGAPDELSTLEAVYAVAFWALAPIAAAGAGLLLRHQHDRRVRAVAAARRAQRLELARDLHDYVAHDVSEMIAQAQAAGTVAPAGTPAGDALRRIEAAGLRAMSSMDRTVQVLNSSDGDGDGAGAGADAVRPLPGLADLPGLVERFAASGPARVRLDCDADLAASVPREIGGTAHRVVVEALTNVRRHAPGAAVVEVRVRRHGSDLEVTVTDDGGSAAPAPARIAPARIAPARIAAPAAGPGSTMVTGTAGPADAPDRTSGASASTAGIAPTSATPPTNPTGTAGPADASGGAGTASGPAAGLGRTGGLGLSGLA</sequence>
<evidence type="ECO:0000256" key="7">
    <source>
        <dbReference type="ARBA" id="ARBA00022840"/>
    </source>
</evidence>
<dbReference type="SUPFAM" id="SSF55874">
    <property type="entry name" value="ATPase domain of HSP90 chaperone/DNA topoisomerase II/histidine kinase"/>
    <property type="match status" value="1"/>
</dbReference>
<evidence type="ECO:0000256" key="4">
    <source>
        <dbReference type="ARBA" id="ARBA00022679"/>
    </source>
</evidence>
<dbReference type="Pfam" id="PF07730">
    <property type="entry name" value="HisKA_3"/>
    <property type="match status" value="1"/>
</dbReference>